<evidence type="ECO:0000256" key="1">
    <source>
        <dbReference type="ARBA" id="ARBA00004123"/>
    </source>
</evidence>
<keyword evidence="5" id="KW-0539">Nucleus</keyword>
<evidence type="ECO:0000313" key="8">
    <source>
        <dbReference type="EMBL" id="KAK3392497.1"/>
    </source>
</evidence>
<evidence type="ECO:0000256" key="3">
    <source>
        <dbReference type="ARBA" id="ARBA00022705"/>
    </source>
</evidence>
<dbReference type="InterPro" id="IPR008721">
    <property type="entry name" value="ORC6_cyclin_first"/>
</dbReference>
<feature type="domain" description="ORC6 first cyclin-like" evidence="7">
    <location>
        <begin position="10"/>
        <end position="93"/>
    </location>
</feature>
<comment type="caution">
    <text evidence="8">The sequence shown here is derived from an EMBL/GenBank/DDBJ whole genome shotgun (WGS) entry which is preliminary data.</text>
</comment>
<keyword evidence="9" id="KW-1185">Reference proteome</keyword>
<name>A0AAE0U6A8_SORBR</name>
<keyword evidence="3" id="KW-0235">DNA replication</keyword>
<sequence length="428" mass="47837">MNRSIEQSLLSLLPTHNTDLPPPLIDLASSLLAQSRHRASTLKAEEEIARTYACAHLACDRLKISLNLPPIDPRPPIPPRIYKRLYSHLSNILPSTSSTPGRGTPRKADLAAGTTTTPRSGRTLKTPTSRLRDQAAARDDLTASPSAGRSTRSAGGRTATPGTATKEKPLHQFRGTLFPRKDTTSGGNEEGLPKWMKPTLRFLLKEIGPSNIGPVVMSGIESIVAPQGKRTEDEWVNANLVSLLGALYLYVWRGVTWPESDMVQEEYVAMRKKVVAALKRARETVKVAVKVGEEQEDEEKVWEGFGEVKFRELDAATRYVGTNQEWLEMDWVDGVRDLVRREREGLEAEDGVEDSDKEVEVVKVGQGDSMFQDRYDYLGEQKQREYAIWKEDILKKIKALENPSASTTATPRKRKMMPEANMDIDMDE</sequence>
<dbReference type="GO" id="GO:0006260">
    <property type="term" value="P:DNA replication"/>
    <property type="evidence" value="ECO:0007669"/>
    <property type="project" value="UniProtKB-KW"/>
</dbReference>
<dbReference type="Pfam" id="PF05460">
    <property type="entry name" value="ORC6"/>
    <property type="match status" value="1"/>
</dbReference>
<gene>
    <name evidence="8" type="ORF">B0T20DRAFT_488250</name>
</gene>
<keyword evidence="4" id="KW-0238">DNA-binding</keyword>
<evidence type="ECO:0000256" key="6">
    <source>
        <dbReference type="SAM" id="MobiDB-lite"/>
    </source>
</evidence>
<evidence type="ECO:0000256" key="4">
    <source>
        <dbReference type="ARBA" id="ARBA00023125"/>
    </source>
</evidence>
<accession>A0AAE0U6A8</accession>
<feature type="compositionally biased region" description="Polar residues" evidence="6">
    <location>
        <begin position="92"/>
        <end position="101"/>
    </location>
</feature>
<evidence type="ECO:0000256" key="5">
    <source>
        <dbReference type="ARBA" id="ARBA00023242"/>
    </source>
</evidence>
<feature type="compositionally biased region" description="Polar residues" evidence="6">
    <location>
        <begin position="113"/>
        <end position="129"/>
    </location>
</feature>
<proteinExistence type="inferred from homology"/>
<evidence type="ECO:0000256" key="2">
    <source>
        <dbReference type="ARBA" id="ARBA00010840"/>
    </source>
</evidence>
<evidence type="ECO:0000313" key="9">
    <source>
        <dbReference type="Proteomes" id="UP001281003"/>
    </source>
</evidence>
<dbReference type="EMBL" id="JAUTDP010000011">
    <property type="protein sequence ID" value="KAK3392497.1"/>
    <property type="molecule type" value="Genomic_DNA"/>
</dbReference>
<dbReference type="GO" id="GO:0005664">
    <property type="term" value="C:nuclear origin of replication recognition complex"/>
    <property type="evidence" value="ECO:0007669"/>
    <property type="project" value="InterPro"/>
</dbReference>
<evidence type="ECO:0000259" key="7">
    <source>
        <dbReference type="Pfam" id="PF05460"/>
    </source>
</evidence>
<organism evidence="8 9">
    <name type="scientific">Sordaria brevicollis</name>
    <dbReference type="NCBI Taxonomy" id="83679"/>
    <lineage>
        <taxon>Eukaryota</taxon>
        <taxon>Fungi</taxon>
        <taxon>Dikarya</taxon>
        <taxon>Ascomycota</taxon>
        <taxon>Pezizomycotina</taxon>
        <taxon>Sordariomycetes</taxon>
        <taxon>Sordariomycetidae</taxon>
        <taxon>Sordariales</taxon>
        <taxon>Sordariaceae</taxon>
        <taxon>Sordaria</taxon>
    </lineage>
</organism>
<feature type="compositionally biased region" description="Low complexity" evidence="6">
    <location>
        <begin position="151"/>
        <end position="164"/>
    </location>
</feature>
<feature type="region of interest" description="Disordered" evidence="6">
    <location>
        <begin position="92"/>
        <end position="192"/>
    </location>
</feature>
<feature type="region of interest" description="Disordered" evidence="6">
    <location>
        <begin position="402"/>
        <end position="428"/>
    </location>
</feature>
<reference evidence="8" key="2">
    <citation type="submission" date="2023-07" db="EMBL/GenBank/DDBJ databases">
        <authorList>
            <consortium name="Lawrence Berkeley National Laboratory"/>
            <person name="Haridas S."/>
            <person name="Hensen N."/>
            <person name="Bonometti L."/>
            <person name="Westerberg I."/>
            <person name="Brannstrom I.O."/>
            <person name="Guillou S."/>
            <person name="Cros-Aarteil S."/>
            <person name="Calhoun S."/>
            <person name="Kuo A."/>
            <person name="Mondo S."/>
            <person name="Pangilinan J."/>
            <person name="Riley R."/>
            <person name="LaButti K."/>
            <person name="Andreopoulos B."/>
            <person name="Lipzen A."/>
            <person name="Chen C."/>
            <person name="Yanf M."/>
            <person name="Daum C."/>
            <person name="Ng V."/>
            <person name="Clum A."/>
            <person name="Steindorff A."/>
            <person name="Ohm R."/>
            <person name="Martin F."/>
            <person name="Silar P."/>
            <person name="Natvig D."/>
            <person name="Lalanne C."/>
            <person name="Gautier V."/>
            <person name="Ament-velasquez S.L."/>
            <person name="Kruys A."/>
            <person name="Hutchinson M.I."/>
            <person name="Powell A.J."/>
            <person name="Barry K."/>
            <person name="Miller A.N."/>
            <person name="Grigoriev I.V."/>
            <person name="Debuchy R."/>
            <person name="Gladieux P."/>
            <person name="Thoren M.H."/>
            <person name="Johannesson H."/>
        </authorList>
    </citation>
    <scope>NUCLEOTIDE SEQUENCE</scope>
    <source>
        <strain evidence="8">FGSC 1904</strain>
    </source>
</reference>
<dbReference type="GO" id="GO:0003677">
    <property type="term" value="F:DNA binding"/>
    <property type="evidence" value="ECO:0007669"/>
    <property type="project" value="UniProtKB-KW"/>
</dbReference>
<comment type="subcellular location">
    <subcellularLocation>
        <location evidence="1">Nucleus</location>
    </subcellularLocation>
</comment>
<comment type="similarity">
    <text evidence="2">Belongs to the ORC6 family.</text>
</comment>
<dbReference type="Proteomes" id="UP001281003">
    <property type="component" value="Unassembled WGS sequence"/>
</dbReference>
<reference evidence="8" key="1">
    <citation type="journal article" date="2023" name="Mol. Phylogenet. Evol.">
        <title>Genome-scale phylogeny and comparative genomics of the fungal order Sordariales.</title>
        <authorList>
            <person name="Hensen N."/>
            <person name="Bonometti L."/>
            <person name="Westerberg I."/>
            <person name="Brannstrom I.O."/>
            <person name="Guillou S."/>
            <person name="Cros-Aarteil S."/>
            <person name="Calhoun S."/>
            <person name="Haridas S."/>
            <person name="Kuo A."/>
            <person name="Mondo S."/>
            <person name="Pangilinan J."/>
            <person name="Riley R."/>
            <person name="LaButti K."/>
            <person name="Andreopoulos B."/>
            <person name="Lipzen A."/>
            <person name="Chen C."/>
            <person name="Yan M."/>
            <person name="Daum C."/>
            <person name="Ng V."/>
            <person name="Clum A."/>
            <person name="Steindorff A."/>
            <person name="Ohm R.A."/>
            <person name="Martin F."/>
            <person name="Silar P."/>
            <person name="Natvig D.O."/>
            <person name="Lalanne C."/>
            <person name="Gautier V."/>
            <person name="Ament-Velasquez S.L."/>
            <person name="Kruys A."/>
            <person name="Hutchinson M.I."/>
            <person name="Powell A.J."/>
            <person name="Barry K."/>
            <person name="Miller A.N."/>
            <person name="Grigoriev I.V."/>
            <person name="Debuchy R."/>
            <person name="Gladieux P."/>
            <person name="Hiltunen Thoren M."/>
            <person name="Johannesson H."/>
        </authorList>
    </citation>
    <scope>NUCLEOTIDE SEQUENCE</scope>
    <source>
        <strain evidence="8">FGSC 1904</strain>
    </source>
</reference>
<feature type="compositionally biased region" description="Basic and acidic residues" evidence="6">
    <location>
        <begin position="130"/>
        <end position="141"/>
    </location>
</feature>
<dbReference type="AlphaFoldDB" id="A0AAE0U6A8"/>
<protein>
    <submittedName>
        <fullName evidence="8">Origin recognition complex, subunit 6</fullName>
    </submittedName>
</protein>